<dbReference type="KEGG" id="samy:DB32_000667"/>
<dbReference type="Proteomes" id="UP000034883">
    <property type="component" value="Chromosome"/>
</dbReference>
<keyword evidence="3" id="KW-1185">Reference proteome</keyword>
<keyword evidence="1" id="KW-0175">Coiled coil</keyword>
<evidence type="ECO:0000313" key="3">
    <source>
        <dbReference type="Proteomes" id="UP000034883"/>
    </source>
</evidence>
<reference evidence="2 3" key="1">
    <citation type="submission" date="2015-03" db="EMBL/GenBank/DDBJ databases">
        <title>Genome assembly of Sandaracinus amylolyticus DSM 53668.</title>
        <authorList>
            <person name="Sharma G."/>
            <person name="Subramanian S."/>
        </authorList>
    </citation>
    <scope>NUCLEOTIDE SEQUENCE [LARGE SCALE GENOMIC DNA]</scope>
    <source>
        <strain evidence="2 3">DSM 53668</strain>
    </source>
</reference>
<gene>
    <name evidence="2" type="ORF">DB32_000667</name>
</gene>
<dbReference type="OrthoDB" id="5478183at2"/>
<accession>A0A0F6VZD9</accession>
<feature type="coiled-coil region" evidence="1">
    <location>
        <begin position="7"/>
        <end position="58"/>
    </location>
</feature>
<dbReference type="EMBL" id="CP011125">
    <property type="protein sequence ID" value="AKF03518.1"/>
    <property type="molecule type" value="Genomic_DNA"/>
</dbReference>
<evidence type="ECO:0000256" key="1">
    <source>
        <dbReference type="SAM" id="Coils"/>
    </source>
</evidence>
<protein>
    <submittedName>
        <fullName evidence="2">Uncharacterized protein</fullName>
    </submittedName>
</protein>
<dbReference type="STRING" id="927083.DB32_000667"/>
<dbReference type="RefSeq" id="WP_053230969.1">
    <property type="nucleotide sequence ID" value="NZ_CP011125.1"/>
</dbReference>
<proteinExistence type="predicted"/>
<name>A0A0F6VZD9_9BACT</name>
<dbReference type="AlphaFoldDB" id="A0A0F6VZD9"/>
<organism evidence="2 3">
    <name type="scientific">Sandaracinus amylolyticus</name>
    <dbReference type="NCBI Taxonomy" id="927083"/>
    <lineage>
        <taxon>Bacteria</taxon>
        <taxon>Pseudomonadati</taxon>
        <taxon>Myxococcota</taxon>
        <taxon>Polyangia</taxon>
        <taxon>Polyangiales</taxon>
        <taxon>Sandaracinaceae</taxon>
        <taxon>Sandaracinus</taxon>
    </lineage>
</organism>
<evidence type="ECO:0000313" key="2">
    <source>
        <dbReference type="EMBL" id="AKF03518.1"/>
    </source>
</evidence>
<sequence length="492" mass="52546">MAFRDDTDALRARIEILERELDAQRDVAEERDRLKARVSELEEQLGIAEERKRKELEVKAAEARESQRRRVEMLRHDRKAPSQIPKYLVIALGVGGAIFAFVRLTGIGCGPSHDAAPSLGLVDLDATPEPALPPLTTRGTTSTPDQCRGYVPDAPQLVLRSTRPTSLRIAPRAVSGDMVMLVVTPDGRVLCDDDGGGSLNPLISATVPPGDTRVWVGTYSHGESIDFTLAITARMTPEEAAASAGTPIVEGPDVTRAISGTVQPVTAASEQNASCRGYLPIAPQLTLRLARDAAVRLHASSQSDLVMLVREPDGTVKCDDDSGHGNEPQIATLLRAGDHPVWIGTYAESATPVPYSLDVSAHVIDRDAAPEHGTRELGAGEITIEGSAHEEVSPSAIGADCPGGLIGMRPHVALQLAEARDVVFALAGESAPFAVVEHPDRTFECVRAARARHLWSAGTHRVWIGVPDEATAGPFTLTLRGEASSVLPWAPR</sequence>